<keyword evidence="2" id="KW-0614">Plasmid</keyword>
<evidence type="ECO:0000313" key="2">
    <source>
        <dbReference type="EMBL" id="ATF95345.1"/>
    </source>
</evidence>
<gene>
    <name evidence="2" type="ORF">CO704_24895</name>
    <name evidence="3" type="ORF">NCTC12120_05196</name>
</gene>
<dbReference type="Proteomes" id="UP000217979">
    <property type="component" value="Plasmid unnamed"/>
</dbReference>
<evidence type="ECO:0000313" key="5">
    <source>
        <dbReference type="Proteomes" id="UP000251197"/>
    </source>
</evidence>
<dbReference type="AlphaFoldDB" id="A0A291E5I9"/>
<dbReference type="EMBL" id="CP023526">
    <property type="protein sequence ID" value="ATF95345.1"/>
    <property type="molecule type" value="Genomic_DNA"/>
</dbReference>
<feature type="chain" id="PRO_5036034856" evidence="1">
    <location>
        <begin position="28"/>
        <end position="172"/>
    </location>
</feature>
<accession>A0A291E5I9</accession>
<reference evidence="3 5" key="2">
    <citation type="submission" date="2018-06" db="EMBL/GenBank/DDBJ databases">
        <authorList>
            <consortium name="Pathogen Informatics"/>
            <person name="Doyle S."/>
        </authorList>
    </citation>
    <scope>NUCLEOTIDE SEQUENCE [LARGE SCALE GENOMIC DNA]</scope>
    <source>
        <strain evidence="3 5">NCTC12120</strain>
    </source>
</reference>
<evidence type="ECO:0000256" key="1">
    <source>
        <dbReference type="SAM" id="SignalP"/>
    </source>
</evidence>
<keyword evidence="1" id="KW-0732">Signal</keyword>
<evidence type="ECO:0000313" key="3">
    <source>
        <dbReference type="EMBL" id="SQC92013.1"/>
    </source>
</evidence>
<dbReference type="RefSeq" id="WP_061277019.1">
    <property type="nucleotide sequence ID" value="NZ_CP023526.1"/>
</dbReference>
<evidence type="ECO:0000313" key="4">
    <source>
        <dbReference type="Proteomes" id="UP000217979"/>
    </source>
</evidence>
<name>A0A291E5I9_9ENTR</name>
<dbReference type="Proteomes" id="UP000251197">
    <property type="component" value="Unassembled WGS sequence"/>
</dbReference>
<sequence>MKNAVIRLLNSLFIMFFMAVIPLDARATDTSCQIKFENWIVKREPAGYAINPATLTVSAPDKCIVRKSNTGDDTVILVKNVSISIDDKITGKRAQDKTSISITLDKHYYASVYIDYFALNVDYSSEGITTMRREGNDLSLANTRAITAPDVAPQHYVLAPGGKIILFNWFSQ</sequence>
<feature type="signal peptide" evidence="1">
    <location>
        <begin position="1"/>
        <end position="27"/>
    </location>
</feature>
<reference evidence="2 4" key="1">
    <citation type="submission" date="2017-09" db="EMBL/GenBank/DDBJ databases">
        <title>FDA dAtabase for Regulatory Grade micrObial Sequences (FDA-ARGOS): Supporting development and validation of Infectious Disease Dx tests.</title>
        <authorList>
            <person name="Minogue T."/>
            <person name="Wolcott M."/>
            <person name="Wasieloski L."/>
            <person name="Aguilar W."/>
            <person name="Moore D."/>
            <person name="Tallon L."/>
            <person name="Sadzewicz L."/>
            <person name="Ott S."/>
            <person name="Zhao X."/>
            <person name="Nagaraj S."/>
            <person name="Vavikolanu K."/>
            <person name="Aluvathingal J."/>
            <person name="Nadendla S."/>
            <person name="Sichtig H."/>
        </authorList>
    </citation>
    <scope>NUCLEOTIDE SEQUENCE [LARGE SCALE GENOMIC DNA]</scope>
    <source>
        <strain evidence="2 4">FDAARGOS_392</strain>
        <plasmid evidence="4">Plasmid unnamed</plasmid>
        <plasmid evidence="2">unnamed</plasmid>
    </source>
</reference>
<dbReference type="EMBL" id="UAVU01000009">
    <property type="protein sequence ID" value="SQC92013.1"/>
    <property type="molecule type" value="Genomic_DNA"/>
</dbReference>
<organism evidence="2 4">
    <name type="scientific">Cedecea neteri</name>
    <dbReference type="NCBI Taxonomy" id="158822"/>
    <lineage>
        <taxon>Bacteria</taxon>
        <taxon>Pseudomonadati</taxon>
        <taxon>Pseudomonadota</taxon>
        <taxon>Gammaproteobacteria</taxon>
        <taxon>Enterobacterales</taxon>
        <taxon>Enterobacteriaceae</taxon>
        <taxon>Cedecea</taxon>
    </lineage>
</organism>
<proteinExistence type="predicted"/>
<protein>
    <submittedName>
        <fullName evidence="2">Uncharacterized protein</fullName>
    </submittedName>
</protein>
<geneLocation type="plasmid" evidence="2">
    <name>unnamed</name>
</geneLocation>